<comment type="similarity">
    <text evidence="1">Belongs to the carbon-nitrogen hydrolase superfamily. NIT1/NIT2 family.</text>
</comment>
<dbReference type="SUPFAM" id="SSF56317">
    <property type="entry name" value="Carbon-nitrogen hydrolase"/>
    <property type="match status" value="1"/>
</dbReference>
<dbReference type="PROSITE" id="PS01227">
    <property type="entry name" value="UPF0012"/>
    <property type="match status" value="1"/>
</dbReference>
<sequence length="299" mass="32395">MSTTSLRYCLVQHEPVTSLDAFEHELAALVAEHPGVQLFVFPEMHVCGGEADGALAGLTHFIEPLDGPRDQRFRAAAQRHGIWLIPGSVYEAAPGPDIQDAAAATLHSGEATAFNTVSAYSPSGERVASYRKVFPWQPYEQSTPGSEFTVFQLGEFGRVGLSICYDIWFPEHARQLAWLGADLLVNVVRTGTNDREQELVLCQATAIANQLSVLSVNAASPGSRGQSIAVDAEGRPRVRAVDASPQELVDTIDLADSRRVRRTGTAGVNRVWEQLDHSPIALPMYRGGVIQPSPIARDA</sequence>
<dbReference type="CDD" id="cd07197">
    <property type="entry name" value="nitrilase"/>
    <property type="match status" value="1"/>
</dbReference>
<keyword evidence="2 4" id="KW-0378">Hydrolase</keyword>
<dbReference type="PROSITE" id="PS50263">
    <property type="entry name" value="CN_HYDROLASE"/>
    <property type="match status" value="1"/>
</dbReference>
<evidence type="ECO:0000256" key="2">
    <source>
        <dbReference type="ARBA" id="ARBA00022801"/>
    </source>
</evidence>
<dbReference type="InterPro" id="IPR001110">
    <property type="entry name" value="UPF0012_CS"/>
</dbReference>
<dbReference type="AlphaFoldDB" id="A0A4R6S3N9"/>
<evidence type="ECO:0000313" key="4">
    <source>
        <dbReference type="EMBL" id="TDP94250.1"/>
    </source>
</evidence>
<keyword evidence="5" id="KW-1185">Reference proteome</keyword>
<dbReference type="RefSeq" id="WP_208107847.1">
    <property type="nucleotide sequence ID" value="NZ_CP080492.1"/>
</dbReference>
<evidence type="ECO:0000313" key="5">
    <source>
        <dbReference type="Proteomes" id="UP000295601"/>
    </source>
</evidence>
<dbReference type="Proteomes" id="UP000295601">
    <property type="component" value="Unassembled WGS sequence"/>
</dbReference>
<comment type="caution">
    <text evidence="4">The sequence shown here is derived from an EMBL/GenBank/DDBJ whole genome shotgun (WGS) entry which is preliminary data.</text>
</comment>
<organism evidence="4 5">
    <name type="scientific">Leucobacter luti</name>
    <dbReference type="NCBI Taxonomy" id="340320"/>
    <lineage>
        <taxon>Bacteria</taxon>
        <taxon>Bacillati</taxon>
        <taxon>Actinomycetota</taxon>
        <taxon>Actinomycetes</taxon>
        <taxon>Micrococcales</taxon>
        <taxon>Microbacteriaceae</taxon>
        <taxon>Leucobacter</taxon>
    </lineage>
</organism>
<accession>A0A4R6S3N9</accession>
<name>A0A4R6S3N9_9MICO</name>
<dbReference type="EMBL" id="SNYA01000002">
    <property type="protein sequence ID" value="TDP94250.1"/>
    <property type="molecule type" value="Genomic_DNA"/>
</dbReference>
<evidence type="ECO:0000259" key="3">
    <source>
        <dbReference type="PROSITE" id="PS50263"/>
    </source>
</evidence>
<dbReference type="GO" id="GO:0033388">
    <property type="term" value="P:putrescine biosynthetic process from arginine"/>
    <property type="evidence" value="ECO:0007669"/>
    <property type="project" value="TreeGrafter"/>
</dbReference>
<dbReference type="Pfam" id="PF00795">
    <property type="entry name" value="CN_hydrolase"/>
    <property type="match status" value="1"/>
</dbReference>
<dbReference type="Gene3D" id="3.60.110.10">
    <property type="entry name" value="Carbon-nitrogen hydrolase"/>
    <property type="match status" value="1"/>
</dbReference>
<evidence type="ECO:0000256" key="1">
    <source>
        <dbReference type="ARBA" id="ARBA00010613"/>
    </source>
</evidence>
<dbReference type="InterPro" id="IPR003010">
    <property type="entry name" value="C-N_Hydrolase"/>
</dbReference>
<dbReference type="PANTHER" id="PTHR43674:SF15">
    <property type="entry name" value="FORMAMIDASE"/>
    <property type="match status" value="1"/>
</dbReference>
<gene>
    <name evidence="4" type="ORF">EDF62_0660</name>
</gene>
<protein>
    <submittedName>
        <fullName evidence="4">Putative amidohydrolase</fullName>
    </submittedName>
</protein>
<dbReference type="InterPro" id="IPR050345">
    <property type="entry name" value="Aliph_Amidase/BUP"/>
</dbReference>
<dbReference type="GO" id="GO:0050126">
    <property type="term" value="F:N-carbamoylputrescine amidase activity"/>
    <property type="evidence" value="ECO:0007669"/>
    <property type="project" value="TreeGrafter"/>
</dbReference>
<dbReference type="PANTHER" id="PTHR43674">
    <property type="entry name" value="NITRILASE C965.09-RELATED"/>
    <property type="match status" value="1"/>
</dbReference>
<feature type="domain" description="CN hydrolase" evidence="3">
    <location>
        <begin position="6"/>
        <end position="254"/>
    </location>
</feature>
<reference evidence="4 5" key="1">
    <citation type="submission" date="2019-03" db="EMBL/GenBank/DDBJ databases">
        <title>Genomic analyses of the natural microbiome of Caenorhabditis elegans.</title>
        <authorList>
            <person name="Samuel B."/>
        </authorList>
    </citation>
    <scope>NUCLEOTIDE SEQUENCE [LARGE SCALE GENOMIC DNA]</scope>
    <source>
        <strain evidence="4 5">JUb18</strain>
    </source>
</reference>
<dbReference type="InterPro" id="IPR036526">
    <property type="entry name" value="C-N_Hydrolase_sf"/>
</dbReference>
<proteinExistence type="inferred from homology"/>